<keyword evidence="7 9" id="KW-0472">Membrane</keyword>
<feature type="transmembrane region" description="Helical" evidence="9">
    <location>
        <begin position="184"/>
        <end position="203"/>
    </location>
</feature>
<keyword evidence="2" id="KW-0813">Transport</keyword>
<proteinExistence type="inferred from homology"/>
<dbReference type="InterPro" id="IPR052180">
    <property type="entry name" value="NhaC_Na-H+_Antiporter"/>
</dbReference>
<evidence type="ECO:0000313" key="11">
    <source>
        <dbReference type="EMBL" id="RNB67497.1"/>
    </source>
</evidence>
<feature type="transmembrane region" description="Helical" evidence="9">
    <location>
        <begin position="65"/>
        <end position="92"/>
    </location>
</feature>
<protein>
    <submittedName>
        <fullName evidence="11">Sodium:proton antiporter</fullName>
    </submittedName>
</protein>
<gene>
    <name evidence="11" type="ORF">EDM52_22345</name>
</gene>
<feature type="transmembrane region" description="Helical" evidence="9">
    <location>
        <begin position="224"/>
        <end position="243"/>
    </location>
</feature>
<comment type="caution">
    <text evidence="11">The sequence shown here is derived from an EMBL/GenBank/DDBJ whole genome shotgun (WGS) entry which is preliminary data.</text>
</comment>
<dbReference type="PANTHER" id="PTHR33451:SF3">
    <property type="entry name" value="MALATE-2H(+)_NA(+)-LACTATE ANTIPORTER"/>
    <property type="match status" value="1"/>
</dbReference>
<evidence type="ECO:0000259" key="10">
    <source>
        <dbReference type="Pfam" id="PF03553"/>
    </source>
</evidence>
<keyword evidence="5 9" id="KW-0812">Transmembrane</keyword>
<comment type="similarity">
    <text evidence="8">Belongs to the NhaC Na(+)/H(+) (TC 2.A.35) antiporter family.</text>
</comment>
<evidence type="ECO:0000256" key="7">
    <source>
        <dbReference type="ARBA" id="ARBA00023136"/>
    </source>
</evidence>
<dbReference type="Pfam" id="PF03553">
    <property type="entry name" value="Na_H_antiporter"/>
    <property type="match status" value="1"/>
</dbReference>
<keyword evidence="12" id="KW-1185">Reference proteome</keyword>
<feature type="domain" description="Na+/H+ antiporter NhaC-like C-terminal" evidence="10">
    <location>
        <begin position="191"/>
        <end position="435"/>
    </location>
</feature>
<dbReference type="RefSeq" id="WP_122911126.1">
    <property type="nucleotide sequence ID" value="NZ_CBCSBE010000021.1"/>
</dbReference>
<dbReference type="AlphaFoldDB" id="A0A3M8BWU5"/>
<feature type="transmembrane region" description="Helical" evidence="9">
    <location>
        <begin position="292"/>
        <end position="314"/>
    </location>
</feature>
<comment type="subcellular location">
    <subcellularLocation>
        <location evidence="1">Cell membrane</location>
        <topology evidence="1">Multi-pass membrane protein</topology>
    </subcellularLocation>
</comment>
<organism evidence="11 12">
    <name type="scientific">Brevibacillus invocatus</name>
    <dbReference type="NCBI Taxonomy" id="173959"/>
    <lineage>
        <taxon>Bacteria</taxon>
        <taxon>Bacillati</taxon>
        <taxon>Bacillota</taxon>
        <taxon>Bacilli</taxon>
        <taxon>Bacillales</taxon>
        <taxon>Paenibacillaceae</taxon>
        <taxon>Brevibacillus</taxon>
    </lineage>
</organism>
<feature type="transmembrane region" description="Helical" evidence="9">
    <location>
        <begin position="420"/>
        <end position="437"/>
    </location>
</feature>
<keyword evidence="6 9" id="KW-1133">Transmembrane helix</keyword>
<evidence type="ECO:0000313" key="12">
    <source>
        <dbReference type="Proteomes" id="UP000282028"/>
    </source>
</evidence>
<feature type="transmembrane region" description="Helical" evidence="9">
    <location>
        <begin position="12"/>
        <end position="41"/>
    </location>
</feature>
<evidence type="ECO:0000256" key="6">
    <source>
        <dbReference type="ARBA" id="ARBA00022989"/>
    </source>
</evidence>
<feature type="transmembrane region" description="Helical" evidence="9">
    <location>
        <begin position="393"/>
        <end position="414"/>
    </location>
</feature>
<feature type="transmembrane region" description="Helical" evidence="9">
    <location>
        <begin position="249"/>
        <end position="280"/>
    </location>
</feature>
<dbReference type="EMBL" id="RHHR01000051">
    <property type="protein sequence ID" value="RNB67497.1"/>
    <property type="molecule type" value="Genomic_DNA"/>
</dbReference>
<sequence>MNSAAVFPISSLIVGIVLSFTLGFPLSWGILFAILVTLVSVKKLGFSWGQQFSFGWDGIRQTKPVLIILFLVGLLIPLLMMGGTIPAIIYYGLSIVNVEYLLVLSFILTSVVSYLLGTSVGTLSTIGLSLMGIAHAADLSAGMVGGALICGAMVGERFSPISSSRMLVLSHVGMTEKQDRATQGAARLTTIICAVLFLVLDLFREQAGSGDSIRMYQELLTSHFSISWGALIPLFVLIAVFAFRVKAIYALLCGVVASLVLVLSSGPITLSTLAGTILYGYEPQTGTLLDELVHGGGMISILSVLLLIVLAGFLNGILNKANLLTPFVERMMGVTKNKIALVGKSMAISLLVVMISCNQTIPILVMGSTLIGRFSQFTRGKEFLGKTMLDSTLVMPVLIPWNGLAMVIAISLGVSTVETLPFLFYSLLLPIVTLISSRRFGEKEAGMIPNTKKAM</sequence>
<keyword evidence="3" id="KW-0050">Antiport</keyword>
<reference evidence="11 12" key="1">
    <citation type="submission" date="2018-10" db="EMBL/GenBank/DDBJ databases">
        <title>Phylogenomics of Brevibacillus.</title>
        <authorList>
            <person name="Dunlap C."/>
        </authorList>
    </citation>
    <scope>NUCLEOTIDE SEQUENCE [LARGE SCALE GENOMIC DNA]</scope>
    <source>
        <strain evidence="11 12">JCM 12215</strain>
    </source>
</reference>
<dbReference type="PANTHER" id="PTHR33451">
    <property type="entry name" value="MALATE-2H(+)/NA(+)-LACTATE ANTIPORTER"/>
    <property type="match status" value="1"/>
</dbReference>
<evidence type="ECO:0000256" key="3">
    <source>
        <dbReference type="ARBA" id="ARBA00022449"/>
    </source>
</evidence>
<feature type="transmembrane region" description="Helical" evidence="9">
    <location>
        <begin position="128"/>
        <end position="154"/>
    </location>
</feature>
<accession>A0A3M8BWU5</accession>
<evidence type="ECO:0000256" key="4">
    <source>
        <dbReference type="ARBA" id="ARBA00022475"/>
    </source>
</evidence>
<feature type="transmembrane region" description="Helical" evidence="9">
    <location>
        <begin position="346"/>
        <end position="372"/>
    </location>
</feature>
<keyword evidence="4" id="KW-1003">Cell membrane</keyword>
<dbReference type="Proteomes" id="UP000282028">
    <property type="component" value="Unassembled WGS sequence"/>
</dbReference>
<evidence type="ECO:0000256" key="9">
    <source>
        <dbReference type="SAM" id="Phobius"/>
    </source>
</evidence>
<evidence type="ECO:0000256" key="2">
    <source>
        <dbReference type="ARBA" id="ARBA00022448"/>
    </source>
</evidence>
<evidence type="ECO:0000256" key="5">
    <source>
        <dbReference type="ARBA" id="ARBA00022692"/>
    </source>
</evidence>
<evidence type="ECO:0000256" key="8">
    <source>
        <dbReference type="ARBA" id="ARBA00038435"/>
    </source>
</evidence>
<feature type="transmembrane region" description="Helical" evidence="9">
    <location>
        <begin position="98"/>
        <end position="116"/>
    </location>
</feature>
<dbReference type="InterPro" id="IPR018461">
    <property type="entry name" value="Na/H_Antiport_NhaC-like_C"/>
</dbReference>
<dbReference type="OrthoDB" id="9762978at2"/>
<name>A0A3M8BWU5_9BACL</name>
<evidence type="ECO:0000256" key="1">
    <source>
        <dbReference type="ARBA" id="ARBA00004651"/>
    </source>
</evidence>
<dbReference type="GO" id="GO:0005886">
    <property type="term" value="C:plasma membrane"/>
    <property type="evidence" value="ECO:0007669"/>
    <property type="project" value="UniProtKB-SubCell"/>
</dbReference>
<dbReference type="GO" id="GO:0015297">
    <property type="term" value="F:antiporter activity"/>
    <property type="evidence" value="ECO:0007669"/>
    <property type="project" value="UniProtKB-KW"/>
</dbReference>